<feature type="region of interest" description="Disordered" evidence="1">
    <location>
        <begin position="1"/>
        <end position="66"/>
    </location>
</feature>
<evidence type="ECO:0000313" key="3">
    <source>
        <dbReference type="Proteomes" id="UP001148299"/>
    </source>
</evidence>
<name>A0A9W9QRV0_PENBR</name>
<feature type="compositionally biased region" description="Low complexity" evidence="1">
    <location>
        <begin position="36"/>
        <end position="66"/>
    </location>
</feature>
<comment type="caution">
    <text evidence="2">The sequence shown here is derived from an EMBL/GenBank/DDBJ whole genome shotgun (WGS) entry which is preliminary data.</text>
</comment>
<evidence type="ECO:0000313" key="2">
    <source>
        <dbReference type="EMBL" id="KAJ5342840.1"/>
    </source>
</evidence>
<gene>
    <name evidence="2" type="ORF">N7541_011964</name>
</gene>
<evidence type="ECO:0000256" key="1">
    <source>
        <dbReference type="SAM" id="MobiDB-lite"/>
    </source>
</evidence>
<reference evidence="2" key="2">
    <citation type="journal article" date="2023" name="IMA Fungus">
        <title>Comparative genomic study of the Penicillium genus elucidates a diverse pangenome and 15 lateral gene transfer events.</title>
        <authorList>
            <person name="Petersen C."/>
            <person name="Sorensen T."/>
            <person name="Nielsen M.R."/>
            <person name="Sondergaard T.E."/>
            <person name="Sorensen J.L."/>
            <person name="Fitzpatrick D.A."/>
            <person name="Frisvad J.C."/>
            <person name="Nielsen K.L."/>
        </authorList>
    </citation>
    <scope>NUCLEOTIDE SEQUENCE</scope>
    <source>
        <strain evidence="2">IBT 35675</strain>
    </source>
</reference>
<organism evidence="2 3">
    <name type="scientific">Penicillium brevicompactum</name>
    <dbReference type="NCBI Taxonomy" id="5074"/>
    <lineage>
        <taxon>Eukaryota</taxon>
        <taxon>Fungi</taxon>
        <taxon>Dikarya</taxon>
        <taxon>Ascomycota</taxon>
        <taxon>Pezizomycotina</taxon>
        <taxon>Eurotiomycetes</taxon>
        <taxon>Eurotiomycetidae</taxon>
        <taxon>Eurotiales</taxon>
        <taxon>Aspergillaceae</taxon>
        <taxon>Penicillium</taxon>
    </lineage>
</organism>
<dbReference type="AlphaFoldDB" id="A0A9W9QRV0"/>
<dbReference type="Proteomes" id="UP001148299">
    <property type="component" value="Unassembled WGS sequence"/>
</dbReference>
<sequence>MDSNDAPATRLAPQPASSNPTTVPMAKRRPGRTFKNPQRSSSSRSRSGPYNRPSNSPRPSRSHTSTPNIRMLSMLEALPAEVIEQIFLHSLNLNLPQASPFLSRVLSREHMYRTLILLAFWDDPPSYPGSDAINKMMVGPLEYVPLSLEERTRLQKKVFKCKWLTRERVLEQVPTMQILTVHRQWINAGVVVDKAQQQKLERFLAREINIDTPTVFKGQGPPMLKLLNYLLSTPFGAEFRRMCPNATKPGPHPYELVIEPMQTTNIRCASMLSDIHFPVLNLREFPEHLLRGRSTGFLPEDVAFMEMLRMTSSNWTDGTRKATETIFNRKAVNEGIQNAIRTQNLSALRCLLKIDEYSIRFSPQNVTRDIIYKIPQEHFLAVVRTGRDNPRHNLALFEALLRASAESVPTQSSEMTEWIVENVNLYSKDPNPSHLMNVRLAHWLLDWQMLLSEHLRDLDNGFASQLFVCGGLNMQDSEGQIFNAKVLRPEREPWGNWIQESPFQSEKHWIMKKTEPSLNQ</sequence>
<dbReference type="EMBL" id="JAPZBR010000008">
    <property type="protein sequence ID" value="KAJ5342840.1"/>
    <property type="molecule type" value="Genomic_DNA"/>
</dbReference>
<proteinExistence type="predicted"/>
<keyword evidence="3" id="KW-1185">Reference proteome</keyword>
<reference evidence="2" key="1">
    <citation type="submission" date="2022-12" db="EMBL/GenBank/DDBJ databases">
        <authorList>
            <person name="Petersen C."/>
        </authorList>
    </citation>
    <scope>NUCLEOTIDE SEQUENCE</scope>
    <source>
        <strain evidence="2">IBT 35675</strain>
    </source>
</reference>
<protein>
    <submittedName>
        <fullName evidence="2">Uncharacterized protein</fullName>
    </submittedName>
</protein>
<accession>A0A9W9QRV0</accession>